<feature type="transmembrane region" description="Helical" evidence="7">
    <location>
        <begin position="221"/>
        <end position="243"/>
    </location>
</feature>
<comment type="subcellular location">
    <subcellularLocation>
        <location evidence="1">Membrane</location>
        <topology evidence="1">Multi-pass membrane protein</topology>
    </subcellularLocation>
</comment>
<feature type="transmembrane region" description="Helical" evidence="7">
    <location>
        <begin position="37"/>
        <end position="59"/>
    </location>
</feature>
<evidence type="ECO:0000256" key="6">
    <source>
        <dbReference type="SAM" id="MobiDB-lite"/>
    </source>
</evidence>
<evidence type="ECO:0000256" key="7">
    <source>
        <dbReference type="SAM" id="Phobius"/>
    </source>
</evidence>
<feature type="transmembrane region" description="Helical" evidence="7">
    <location>
        <begin position="255"/>
        <end position="280"/>
    </location>
</feature>
<evidence type="ECO:0000256" key="3">
    <source>
        <dbReference type="ARBA" id="ARBA00022989"/>
    </source>
</evidence>
<dbReference type="InterPro" id="IPR052337">
    <property type="entry name" value="SAT4-like"/>
</dbReference>
<feature type="transmembrane region" description="Helical" evidence="7">
    <location>
        <begin position="107"/>
        <end position="133"/>
    </location>
</feature>
<evidence type="ECO:0000259" key="8">
    <source>
        <dbReference type="Pfam" id="PF20684"/>
    </source>
</evidence>
<keyword evidence="3 7" id="KW-1133">Transmembrane helix</keyword>
<name>A0A2T3ZH25_TRIA4</name>
<keyword evidence="4 7" id="KW-0472">Membrane</keyword>
<sequence length="385" mass="42294">MTSQQLPPGADPCQIPAAMPPPGIVPNFTNHATLEPAVIAVSAVMLTLSTVFVVGRVWINMRRLKVADYFAIIGYVLHVAYVGLVLSNLKFAGHQWDTPACWFDATYMNILFAEGIIVGPATFFAKSAILLLYLQIFAAHKGMRIAVYVGIIFTGLIYWPTIPLDIAFNALNSGHSWADNLAKLLPWGVIQGSLAVVIDLYIFILPQPVLWRLNMSLRKRIAVMAVFFTALVGVITSVVGLVYRAALLSTIDMVYTQYRCLICVVVENSIALIIGCVPAWKAIWKKHITTSSCYKTLSSRLHSNGTGHSEGQAAKRNVSEKSLQRSVPRRENTAYEFGNYYPPPIVHIQGGIKNGHGNPDPVDVSAGGIVRNFYISQEVHLAEQV</sequence>
<dbReference type="AlphaFoldDB" id="A0A2T3ZH25"/>
<accession>A0A2T3ZH25</accession>
<feature type="compositionally biased region" description="Basic and acidic residues" evidence="6">
    <location>
        <begin position="317"/>
        <end position="329"/>
    </location>
</feature>
<feature type="transmembrane region" description="Helical" evidence="7">
    <location>
        <begin position="184"/>
        <end position="209"/>
    </location>
</feature>
<feature type="region of interest" description="Disordered" evidence="6">
    <location>
        <begin position="303"/>
        <end position="329"/>
    </location>
</feature>
<keyword evidence="2 7" id="KW-0812">Transmembrane</keyword>
<dbReference type="Pfam" id="PF20684">
    <property type="entry name" value="Fung_rhodopsin"/>
    <property type="match status" value="1"/>
</dbReference>
<evidence type="ECO:0000313" key="10">
    <source>
        <dbReference type="Proteomes" id="UP000240493"/>
    </source>
</evidence>
<evidence type="ECO:0000256" key="1">
    <source>
        <dbReference type="ARBA" id="ARBA00004141"/>
    </source>
</evidence>
<dbReference type="Proteomes" id="UP000240493">
    <property type="component" value="Unassembled WGS sequence"/>
</dbReference>
<feature type="transmembrane region" description="Helical" evidence="7">
    <location>
        <begin position="66"/>
        <end position="87"/>
    </location>
</feature>
<organism evidence="9 10">
    <name type="scientific">Trichoderma asperellum (strain ATCC 204424 / CBS 433.97 / NBRC 101777)</name>
    <dbReference type="NCBI Taxonomy" id="1042311"/>
    <lineage>
        <taxon>Eukaryota</taxon>
        <taxon>Fungi</taxon>
        <taxon>Dikarya</taxon>
        <taxon>Ascomycota</taxon>
        <taxon>Pezizomycotina</taxon>
        <taxon>Sordariomycetes</taxon>
        <taxon>Hypocreomycetidae</taxon>
        <taxon>Hypocreales</taxon>
        <taxon>Hypocreaceae</taxon>
        <taxon>Trichoderma</taxon>
    </lineage>
</organism>
<dbReference type="EMBL" id="KZ679258">
    <property type="protein sequence ID" value="PTB44115.1"/>
    <property type="molecule type" value="Genomic_DNA"/>
</dbReference>
<dbReference type="PANTHER" id="PTHR33048">
    <property type="entry name" value="PTH11-LIKE INTEGRAL MEMBRANE PROTEIN (AFU_ORTHOLOGUE AFUA_5G11245)"/>
    <property type="match status" value="1"/>
</dbReference>
<dbReference type="InterPro" id="IPR049326">
    <property type="entry name" value="Rhodopsin_dom_fungi"/>
</dbReference>
<gene>
    <name evidence="9" type="ORF">M441DRAFT_65883</name>
</gene>
<reference evidence="9 10" key="1">
    <citation type="submission" date="2016-07" db="EMBL/GenBank/DDBJ databases">
        <title>Multiple horizontal gene transfer events from other fungi enriched the ability of initially mycotrophic Trichoderma (Ascomycota) to feed on dead plant biomass.</title>
        <authorList>
            <consortium name="DOE Joint Genome Institute"/>
            <person name="Aerts A."/>
            <person name="Atanasova L."/>
            <person name="Chenthamara K."/>
            <person name="Zhang J."/>
            <person name="Grujic M."/>
            <person name="Henrissat B."/>
            <person name="Kuo A."/>
            <person name="Salamov A."/>
            <person name="Lipzen A."/>
            <person name="Labutti K."/>
            <person name="Barry K."/>
            <person name="Miao Y."/>
            <person name="Rahimi M.J."/>
            <person name="Shen Q."/>
            <person name="Grigoriev I.V."/>
            <person name="Kubicek C.P."/>
            <person name="Druzhinina I.S."/>
        </authorList>
    </citation>
    <scope>NUCLEOTIDE SEQUENCE [LARGE SCALE GENOMIC DNA]</scope>
    <source>
        <strain evidence="9 10">CBS 433.97</strain>
    </source>
</reference>
<dbReference type="OrthoDB" id="5329176at2759"/>
<evidence type="ECO:0000256" key="5">
    <source>
        <dbReference type="ARBA" id="ARBA00038359"/>
    </source>
</evidence>
<dbReference type="STRING" id="1042311.A0A2T3ZH25"/>
<protein>
    <recommendedName>
        <fullName evidence="8">Rhodopsin domain-containing protein</fullName>
    </recommendedName>
</protein>
<evidence type="ECO:0000256" key="4">
    <source>
        <dbReference type="ARBA" id="ARBA00023136"/>
    </source>
</evidence>
<dbReference type="PANTHER" id="PTHR33048:SF47">
    <property type="entry name" value="INTEGRAL MEMBRANE PROTEIN-RELATED"/>
    <property type="match status" value="1"/>
</dbReference>
<proteinExistence type="inferred from homology"/>
<feature type="transmembrane region" description="Helical" evidence="7">
    <location>
        <begin position="145"/>
        <end position="164"/>
    </location>
</feature>
<evidence type="ECO:0000256" key="2">
    <source>
        <dbReference type="ARBA" id="ARBA00022692"/>
    </source>
</evidence>
<dbReference type="GO" id="GO:0016020">
    <property type="term" value="C:membrane"/>
    <property type="evidence" value="ECO:0007669"/>
    <property type="project" value="UniProtKB-SubCell"/>
</dbReference>
<feature type="domain" description="Rhodopsin" evidence="8">
    <location>
        <begin position="59"/>
        <end position="285"/>
    </location>
</feature>
<keyword evidence="10" id="KW-1185">Reference proteome</keyword>
<evidence type="ECO:0000313" key="9">
    <source>
        <dbReference type="EMBL" id="PTB44115.1"/>
    </source>
</evidence>
<comment type="similarity">
    <text evidence="5">Belongs to the SAT4 family.</text>
</comment>